<gene>
    <name evidence="2" type="ORF">U6A24_12500</name>
</gene>
<dbReference type="Proteomes" id="UP001327027">
    <property type="component" value="Unassembled WGS sequence"/>
</dbReference>
<evidence type="ECO:0000256" key="1">
    <source>
        <dbReference type="SAM" id="Phobius"/>
    </source>
</evidence>
<keyword evidence="1" id="KW-0812">Transmembrane</keyword>
<dbReference type="Pfam" id="PF03929">
    <property type="entry name" value="PepSY_TM"/>
    <property type="match status" value="1"/>
</dbReference>
<feature type="transmembrane region" description="Helical" evidence="1">
    <location>
        <begin position="212"/>
        <end position="234"/>
    </location>
</feature>
<protein>
    <submittedName>
        <fullName evidence="2">PepSY domain-containing protein</fullName>
    </submittedName>
</protein>
<reference evidence="2 3" key="1">
    <citation type="journal article" date="2013" name="Int. J. Syst. Evol. Microbiol.">
        <title>Aquimarina gracilis sp. nov., isolated from the gut microflora of a mussel, Mytilus coruscus, and emended description of Aquimarina spongiae.</title>
        <authorList>
            <person name="Park S.C."/>
            <person name="Choe H.N."/>
            <person name="Baik K.S."/>
            <person name="Seong C.N."/>
        </authorList>
    </citation>
    <scope>NUCLEOTIDE SEQUENCE [LARGE SCALE GENOMIC DNA]</scope>
    <source>
        <strain evidence="2 3">PSC32</strain>
    </source>
</reference>
<comment type="caution">
    <text evidence="2">The sequence shown here is derived from an EMBL/GenBank/DDBJ whole genome shotgun (WGS) entry which is preliminary data.</text>
</comment>
<sequence length="247" mass="28977">MKKSKVIRLTRKWHRYLGVILGIQFLLWTIGGLYFSWTNLDEIRGDHLKKEQLFIPKANTYVSPSEFLPKYLKQEEHLISIELTTIIQKPMYRILFSSKEKKEVILVDAQNGKLRKSLNKKEAVEVAQNKLNLEAPVTGVSYLTQTGSHHEYRGRPLPAYAVTFDKPANTTIYVSTTYGNAQTFRNDQWRIFDFLWMLHTMDYQERDDFNNVLLRAFSLFGIFTILSGFFLYILTSKTLNQKKKYKS</sequence>
<evidence type="ECO:0000313" key="2">
    <source>
        <dbReference type="EMBL" id="MEB3346290.1"/>
    </source>
</evidence>
<keyword evidence="1" id="KW-0472">Membrane</keyword>
<organism evidence="2 3">
    <name type="scientific">Aquimarina gracilis</name>
    <dbReference type="NCBI Taxonomy" id="874422"/>
    <lineage>
        <taxon>Bacteria</taxon>
        <taxon>Pseudomonadati</taxon>
        <taxon>Bacteroidota</taxon>
        <taxon>Flavobacteriia</taxon>
        <taxon>Flavobacteriales</taxon>
        <taxon>Flavobacteriaceae</taxon>
        <taxon>Aquimarina</taxon>
    </lineage>
</organism>
<keyword evidence="1" id="KW-1133">Transmembrane helix</keyword>
<accession>A0ABU5ZWR2</accession>
<dbReference type="EMBL" id="JAYKLX010000005">
    <property type="protein sequence ID" value="MEB3346290.1"/>
    <property type="molecule type" value="Genomic_DNA"/>
</dbReference>
<dbReference type="RefSeq" id="WP_324180314.1">
    <property type="nucleotide sequence ID" value="NZ_BAABAW010000024.1"/>
</dbReference>
<keyword evidence="3" id="KW-1185">Reference proteome</keyword>
<evidence type="ECO:0000313" key="3">
    <source>
        <dbReference type="Proteomes" id="UP001327027"/>
    </source>
</evidence>
<proteinExistence type="predicted"/>
<feature type="transmembrane region" description="Helical" evidence="1">
    <location>
        <begin position="16"/>
        <end position="37"/>
    </location>
</feature>
<dbReference type="InterPro" id="IPR005625">
    <property type="entry name" value="PepSY-ass_TM"/>
</dbReference>
<name>A0ABU5ZWR2_9FLAO</name>